<evidence type="ECO:0000256" key="6">
    <source>
        <dbReference type="ARBA" id="ARBA00023315"/>
    </source>
</evidence>
<dbReference type="RefSeq" id="WP_345502507.1">
    <property type="nucleotide sequence ID" value="NZ_BAABLO010000004.1"/>
</dbReference>
<dbReference type="EC" id="2.3.1.20" evidence="4"/>
<comment type="catalytic activity">
    <reaction evidence="1">
        <text>2 alpha,alpha'-trehalose 6-mycolate = alpha,alpha'-trehalose 6,6'-bismycolate + alpha,alpha-trehalose</text>
        <dbReference type="Rhea" id="RHEA:23472"/>
        <dbReference type="ChEBI" id="CHEBI:16551"/>
        <dbReference type="ChEBI" id="CHEBI:18195"/>
        <dbReference type="ChEBI" id="CHEBI:18234"/>
        <dbReference type="EC" id="2.3.1.122"/>
    </reaction>
</comment>
<dbReference type="EMBL" id="BAABLO010000004">
    <property type="protein sequence ID" value="GAA4720290.1"/>
    <property type="molecule type" value="Genomic_DNA"/>
</dbReference>
<keyword evidence="5" id="KW-0808">Transferase</keyword>
<dbReference type="PANTHER" id="PTHR48098">
    <property type="entry name" value="ENTEROCHELIN ESTERASE-RELATED"/>
    <property type="match status" value="1"/>
</dbReference>
<evidence type="ECO:0000256" key="8">
    <source>
        <dbReference type="ARBA" id="ARBA00048109"/>
    </source>
</evidence>
<dbReference type="InterPro" id="IPR006311">
    <property type="entry name" value="TAT_signal"/>
</dbReference>
<comment type="caution">
    <text evidence="10">The sequence shown here is derived from an EMBL/GenBank/DDBJ whole genome shotgun (WGS) entry which is preliminary data.</text>
</comment>
<dbReference type="EC" id="2.3.1.122" evidence="3"/>
<proteinExistence type="inferred from homology"/>
<keyword evidence="9" id="KW-0732">Signal</keyword>
<dbReference type="PANTHER" id="PTHR48098:SF1">
    <property type="entry name" value="DIACYLGLYCEROL ACYLTRANSFERASE_MYCOLYLTRANSFERASE AG85A"/>
    <property type="match status" value="1"/>
</dbReference>
<dbReference type="InterPro" id="IPR000801">
    <property type="entry name" value="Esterase-like"/>
</dbReference>
<evidence type="ECO:0000256" key="7">
    <source>
        <dbReference type="ARBA" id="ARBA00032572"/>
    </source>
</evidence>
<name>A0ABP8Y5A3_9MICO</name>
<comment type="similarity">
    <text evidence="2">Belongs to the mycobacterial A85 antigen family.</text>
</comment>
<dbReference type="Pfam" id="PF00756">
    <property type="entry name" value="Esterase"/>
    <property type="match status" value="1"/>
</dbReference>
<organism evidence="10 11">
    <name type="scientific">Pedococcus ginsenosidimutans</name>
    <dbReference type="NCBI Taxonomy" id="490570"/>
    <lineage>
        <taxon>Bacteria</taxon>
        <taxon>Bacillati</taxon>
        <taxon>Actinomycetota</taxon>
        <taxon>Actinomycetes</taxon>
        <taxon>Micrococcales</taxon>
        <taxon>Intrasporangiaceae</taxon>
        <taxon>Pedococcus</taxon>
    </lineage>
</organism>
<dbReference type="Proteomes" id="UP001500556">
    <property type="component" value="Unassembled WGS sequence"/>
</dbReference>
<evidence type="ECO:0000256" key="4">
    <source>
        <dbReference type="ARBA" id="ARBA00013244"/>
    </source>
</evidence>
<comment type="catalytic activity">
    <reaction evidence="8">
        <text>an acyl-CoA + a 1,2-diacyl-sn-glycerol = a triacyl-sn-glycerol + CoA</text>
        <dbReference type="Rhea" id="RHEA:10868"/>
        <dbReference type="ChEBI" id="CHEBI:17815"/>
        <dbReference type="ChEBI" id="CHEBI:57287"/>
        <dbReference type="ChEBI" id="CHEBI:58342"/>
        <dbReference type="ChEBI" id="CHEBI:64615"/>
        <dbReference type="EC" id="2.3.1.20"/>
    </reaction>
</comment>
<evidence type="ECO:0000256" key="3">
    <source>
        <dbReference type="ARBA" id="ARBA00012820"/>
    </source>
</evidence>
<dbReference type="Gene3D" id="3.40.50.1820">
    <property type="entry name" value="alpha/beta hydrolase"/>
    <property type="match status" value="1"/>
</dbReference>
<keyword evidence="6" id="KW-0012">Acyltransferase</keyword>
<evidence type="ECO:0000313" key="11">
    <source>
        <dbReference type="Proteomes" id="UP001500556"/>
    </source>
</evidence>
<dbReference type="SUPFAM" id="SSF53474">
    <property type="entry name" value="alpha/beta-Hydrolases"/>
    <property type="match status" value="1"/>
</dbReference>
<gene>
    <name evidence="10" type="ORF">GCM10025782_17180</name>
</gene>
<feature type="signal peptide" evidence="9">
    <location>
        <begin position="1"/>
        <end position="25"/>
    </location>
</feature>
<accession>A0ABP8Y5A3</accession>
<keyword evidence="10" id="KW-0378">Hydrolase</keyword>
<dbReference type="PROSITE" id="PS51318">
    <property type="entry name" value="TAT"/>
    <property type="match status" value="1"/>
</dbReference>
<dbReference type="GO" id="GO:0016787">
    <property type="term" value="F:hydrolase activity"/>
    <property type="evidence" value="ECO:0007669"/>
    <property type="project" value="UniProtKB-KW"/>
</dbReference>
<dbReference type="InterPro" id="IPR029058">
    <property type="entry name" value="AB_hydrolase_fold"/>
</dbReference>
<dbReference type="PROSITE" id="PS51257">
    <property type="entry name" value="PROKAR_LIPOPROTEIN"/>
    <property type="match status" value="1"/>
</dbReference>
<evidence type="ECO:0000256" key="1">
    <source>
        <dbReference type="ARBA" id="ARBA00000697"/>
    </source>
</evidence>
<keyword evidence="11" id="KW-1185">Reference proteome</keyword>
<evidence type="ECO:0000313" key="10">
    <source>
        <dbReference type="EMBL" id="GAA4720290.1"/>
    </source>
</evidence>
<evidence type="ECO:0000256" key="2">
    <source>
        <dbReference type="ARBA" id="ARBA00005874"/>
    </source>
</evidence>
<dbReference type="InterPro" id="IPR050583">
    <property type="entry name" value="Mycobacterial_A85_antigen"/>
</dbReference>
<sequence length="262" mass="27803">MGTVSRRGVLLGAMGAATSGALALASCGAPGPTRRSGTLTSRHWPGRDVHWQLAVPSGGHDDQHPLVVVLHGKGGDASHAFRIVHLDDHVQATGLAVASVDGGDYYWHARRSGVDTGAMVVDDLLPMLRRLTGYTGKIAFLGWSMGGYGSLLLASQLGPDQVGAVVAESAALWTDAGLSASGAFDDREDFVAHDVFERTDVLSRIPVRLDCGRSDPFVPGNRAFAKALPSAQLTFDEGGHTGTYWRDHGKAQLEWVARTLRQ</sequence>
<evidence type="ECO:0000256" key="9">
    <source>
        <dbReference type="SAM" id="SignalP"/>
    </source>
</evidence>
<protein>
    <recommendedName>
        <fullName evidence="7">Acyl-CoA:diacylglycerol acyltransferase</fullName>
        <ecNumber evidence="3">2.3.1.122</ecNumber>
        <ecNumber evidence="4">2.3.1.20</ecNumber>
    </recommendedName>
</protein>
<feature type="chain" id="PRO_5047243466" description="Acyl-CoA:diacylglycerol acyltransferase" evidence="9">
    <location>
        <begin position="26"/>
        <end position="262"/>
    </location>
</feature>
<evidence type="ECO:0000256" key="5">
    <source>
        <dbReference type="ARBA" id="ARBA00022679"/>
    </source>
</evidence>
<reference evidence="11" key="1">
    <citation type="journal article" date="2019" name="Int. J. Syst. Evol. Microbiol.">
        <title>The Global Catalogue of Microorganisms (GCM) 10K type strain sequencing project: providing services to taxonomists for standard genome sequencing and annotation.</title>
        <authorList>
            <consortium name="The Broad Institute Genomics Platform"/>
            <consortium name="The Broad Institute Genome Sequencing Center for Infectious Disease"/>
            <person name="Wu L."/>
            <person name="Ma J."/>
        </authorList>
    </citation>
    <scope>NUCLEOTIDE SEQUENCE [LARGE SCALE GENOMIC DNA]</scope>
    <source>
        <strain evidence="11">JCM 18961</strain>
    </source>
</reference>